<comment type="caution">
    <text evidence="2">The sequence shown here is derived from an EMBL/GenBank/DDBJ whole genome shotgun (WGS) entry which is preliminary data.</text>
</comment>
<feature type="compositionally biased region" description="Polar residues" evidence="1">
    <location>
        <begin position="1"/>
        <end position="22"/>
    </location>
</feature>
<reference evidence="2" key="1">
    <citation type="submission" date="2023-02" db="EMBL/GenBank/DDBJ databases">
        <title>Colletotrichum kahawae CIFC_Que2 genome sequencing and assembly.</title>
        <authorList>
            <person name="Baroncelli R."/>
        </authorList>
    </citation>
    <scope>NUCLEOTIDE SEQUENCE</scope>
    <source>
        <strain evidence="2">CIFC_Que2</strain>
    </source>
</reference>
<proteinExistence type="predicted"/>
<feature type="compositionally biased region" description="Polar residues" evidence="1">
    <location>
        <begin position="270"/>
        <end position="286"/>
    </location>
</feature>
<dbReference type="Proteomes" id="UP001281614">
    <property type="component" value="Unassembled WGS sequence"/>
</dbReference>
<sequence length="392" mass="41514">MSASSDPSRSVATTDEPSSGTVKTYDRMADLKLHLREAIAQPTDLIKQGTAPPPYFFAIQPSGGGQEQGQKFSALLGAAALARILAGMNLVQSSPDHISAGTERNESSTALHFSLKNPGEYVAAFNEKTEATINAFTNGPLASMYRQPDQGAATSLDLEVTRAELHAMILPRILGGLEQVGKTHLAELDKVLTSFTAALKPFKVPTLPGAPEQDGKDADLQPDLKHTVVVHYVKSVDITGGSGGIYVHQAFTRIVNFSVNPQQFASALQKSNRSSASEQATVSGVTSGAAGQGRAVAGSSADTGIVPSRIGALSRGWFGGKPKPDERIKFTLRTTVLELELDDAKYHANKAKFENILKNLADGDEKLGPIAESNGLDTLGRNTCTIYQALKA</sequence>
<feature type="region of interest" description="Disordered" evidence="1">
    <location>
        <begin position="270"/>
        <end position="300"/>
    </location>
</feature>
<name>A0AAD9YAX3_COLKA</name>
<evidence type="ECO:0000313" key="2">
    <source>
        <dbReference type="EMBL" id="KAK2751288.1"/>
    </source>
</evidence>
<accession>A0AAD9YAX3</accession>
<evidence type="ECO:0000313" key="3">
    <source>
        <dbReference type="Proteomes" id="UP001281614"/>
    </source>
</evidence>
<gene>
    <name evidence="2" type="ORF">CKAH01_06474</name>
</gene>
<dbReference type="EMBL" id="VYYT01000267">
    <property type="protein sequence ID" value="KAK2751288.1"/>
    <property type="molecule type" value="Genomic_DNA"/>
</dbReference>
<evidence type="ECO:0000256" key="1">
    <source>
        <dbReference type="SAM" id="MobiDB-lite"/>
    </source>
</evidence>
<protein>
    <submittedName>
        <fullName evidence="2">Uncharacterized protein</fullName>
    </submittedName>
</protein>
<keyword evidence="3" id="KW-1185">Reference proteome</keyword>
<organism evidence="2 3">
    <name type="scientific">Colletotrichum kahawae</name>
    <name type="common">Coffee berry disease fungus</name>
    <dbReference type="NCBI Taxonomy" id="34407"/>
    <lineage>
        <taxon>Eukaryota</taxon>
        <taxon>Fungi</taxon>
        <taxon>Dikarya</taxon>
        <taxon>Ascomycota</taxon>
        <taxon>Pezizomycotina</taxon>
        <taxon>Sordariomycetes</taxon>
        <taxon>Hypocreomycetidae</taxon>
        <taxon>Glomerellales</taxon>
        <taxon>Glomerellaceae</taxon>
        <taxon>Colletotrichum</taxon>
        <taxon>Colletotrichum gloeosporioides species complex</taxon>
    </lineage>
</organism>
<feature type="region of interest" description="Disordered" evidence="1">
    <location>
        <begin position="1"/>
        <end position="24"/>
    </location>
</feature>
<dbReference type="AlphaFoldDB" id="A0AAD9YAX3"/>